<dbReference type="AlphaFoldDB" id="A0A2M4B3I5"/>
<dbReference type="EMBL" id="GGFK01014211">
    <property type="protein sequence ID" value="MBW47532.1"/>
    <property type="molecule type" value="Transcribed_RNA"/>
</dbReference>
<organism evidence="2">
    <name type="scientific">Anopheles triannulatus</name>
    <dbReference type="NCBI Taxonomy" id="58253"/>
    <lineage>
        <taxon>Eukaryota</taxon>
        <taxon>Metazoa</taxon>
        <taxon>Ecdysozoa</taxon>
        <taxon>Arthropoda</taxon>
        <taxon>Hexapoda</taxon>
        <taxon>Insecta</taxon>
        <taxon>Pterygota</taxon>
        <taxon>Neoptera</taxon>
        <taxon>Endopterygota</taxon>
        <taxon>Diptera</taxon>
        <taxon>Nematocera</taxon>
        <taxon>Culicoidea</taxon>
        <taxon>Culicidae</taxon>
        <taxon>Anophelinae</taxon>
        <taxon>Anopheles</taxon>
    </lineage>
</organism>
<sequence>MAPICAVVSVGSPFALSSPPSSSPLSSSSSEDDSCRVRFPGGFFSFFCTAAGNGNCSALLSFTGVGFTCHSTS</sequence>
<accession>A0A2M4B3I5</accession>
<feature type="region of interest" description="Disordered" evidence="1">
    <location>
        <begin position="13"/>
        <end position="34"/>
    </location>
</feature>
<evidence type="ECO:0000313" key="2">
    <source>
        <dbReference type="EMBL" id="MBW47532.1"/>
    </source>
</evidence>
<feature type="compositionally biased region" description="Low complexity" evidence="1">
    <location>
        <begin position="16"/>
        <end position="29"/>
    </location>
</feature>
<evidence type="ECO:0000256" key="1">
    <source>
        <dbReference type="SAM" id="MobiDB-lite"/>
    </source>
</evidence>
<protein>
    <submittedName>
        <fullName evidence="2">Putative secreted protein</fullName>
    </submittedName>
</protein>
<proteinExistence type="predicted"/>
<name>A0A2M4B3I5_9DIPT</name>
<reference evidence="2" key="1">
    <citation type="submission" date="2018-01" db="EMBL/GenBank/DDBJ databases">
        <title>An insight into the sialome of Amazonian anophelines.</title>
        <authorList>
            <person name="Ribeiro J.M."/>
            <person name="Scarpassa V."/>
            <person name="Calvo E."/>
        </authorList>
    </citation>
    <scope>NUCLEOTIDE SEQUENCE</scope>
    <source>
        <tissue evidence="2">Salivary glands</tissue>
    </source>
</reference>